<evidence type="ECO:0000313" key="2">
    <source>
        <dbReference type="Proteomes" id="UP000321598"/>
    </source>
</evidence>
<sequence length="49" mass="5815">MLKDLWKIESGRWVKVYKNGYVKGKKVSVHYFQSKSGYVFDVKTKKGWS</sequence>
<protein>
    <recommendedName>
        <fullName evidence="3">Phage protein</fullName>
    </recommendedName>
</protein>
<name>A0ABQ0XS28_9STAP</name>
<evidence type="ECO:0000313" key="1">
    <source>
        <dbReference type="EMBL" id="GEP99573.1"/>
    </source>
</evidence>
<keyword evidence="2" id="KW-1185">Reference proteome</keyword>
<evidence type="ECO:0008006" key="3">
    <source>
        <dbReference type="Google" id="ProtNLM"/>
    </source>
</evidence>
<reference evidence="1 2" key="1">
    <citation type="submission" date="2019-07" db="EMBL/GenBank/DDBJ databases">
        <title>Whole genome shotgun sequence of Staphylococcus arlettae NBRC 109765.</title>
        <authorList>
            <person name="Hosoyama A."/>
            <person name="Uohara A."/>
            <person name="Ohji S."/>
            <person name="Ichikawa N."/>
        </authorList>
    </citation>
    <scope>NUCLEOTIDE SEQUENCE [LARGE SCALE GENOMIC DNA]</scope>
    <source>
        <strain evidence="1 2">NBRC 109765</strain>
    </source>
</reference>
<comment type="caution">
    <text evidence="1">The sequence shown here is derived from an EMBL/GenBank/DDBJ whole genome shotgun (WGS) entry which is preliminary data.</text>
</comment>
<dbReference type="Proteomes" id="UP000321598">
    <property type="component" value="Unassembled WGS sequence"/>
</dbReference>
<dbReference type="EMBL" id="BKAV01000003">
    <property type="protein sequence ID" value="GEP99573.1"/>
    <property type="molecule type" value="Genomic_DNA"/>
</dbReference>
<accession>A0ABQ0XS28</accession>
<gene>
    <name evidence="1" type="ORF">SAR03_06110</name>
</gene>
<proteinExistence type="predicted"/>
<organism evidence="1 2">
    <name type="scientific">Staphylococcus arlettae</name>
    <dbReference type="NCBI Taxonomy" id="29378"/>
    <lineage>
        <taxon>Bacteria</taxon>
        <taxon>Bacillati</taxon>
        <taxon>Bacillota</taxon>
        <taxon>Bacilli</taxon>
        <taxon>Bacillales</taxon>
        <taxon>Staphylococcaceae</taxon>
        <taxon>Staphylococcus</taxon>
    </lineage>
</organism>